<dbReference type="PANTHER" id="PTHR34580:SF3">
    <property type="entry name" value="PROTEIN PAFB"/>
    <property type="match status" value="1"/>
</dbReference>
<dbReference type="Pfam" id="PF13280">
    <property type="entry name" value="WYL"/>
    <property type="match status" value="1"/>
</dbReference>
<feature type="domain" description="WCX" evidence="3">
    <location>
        <begin position="245"/>
        <end position="317"/>
    </location>
</feature>
<evidence type="ECO:0000259" key="2">
    <source>
        <dbReference type="Pfam" id="PF13280"/>
    </source>
</evidence>
<dbReference type="InterPro" id="IPR026881">
    <property type="entry name" value="WYL_dom"/>
</dbReference>
<sequence>MIPNDQLERLRRLLSHRRVISANDLQYELGISRATLTRYIRHLRDTFGVPVVIDRELGGYRLESSGHDFGPQFELPGLWFTAEEIHALLTMQHLLANLDTSGLLGPHIQPLLKRLGHILGSADDSAAELARRIRIQTVGARSFKLEHFQAVASATLRRHRIVIEYHARGSNRTTRREISPQRLIHYRDNWYVDAWCHLREELRSFAVDAIHRAEVLSTTARDVDDDRLDCFLGSGYGIFSGSDVQWAVLRFSPERSRWVAAEKWHPDQQGRLLDDGGYELRVPYSQAPELLMDILRHGQHCEVIAPPGLREAVQQEHLSAARLNGA</sequence>
<gene>
    <name evidence="4" type="ORF">ZRA01_34500</name>
</gene>
<dbReference type="RefSeq" id="WP_141354625.1">
    <property type="nucleotide sequence ID" value="NZ_BJNV01000081.1"/>
</dbReference>
<dbReference type="EMBL" id="BJNV01000081">
    <property type="protein sequence ID" value="GEC97377.1"/>
    <property type="molecule type" value="Genomic_DNA"/>
</dbReference>
<protein>
    <submittedName>
        <fullName evidence="4">Transcriptional regulator</fullName>
    </submittedName>
</protein>
<proteinExistence type="predicted"/>
<dbReference type="Pfam" id="PF08279">
    <property type="entry name" value="HTH_11"/>
    <property type="match status" value="1"/>
</dbReference>
<dbReference type="InterPro" id="IPR051534">
    <property type="entry name" value="CBASS_pafABC_assoc_protein"/>
</dbReference>
<dbReference type="InterPro" id="IPR057727">
    <property type="entry name" value="WCX_dom"/>
</dbReference>
<reference evidence="4 5" key="1">
    <citation type="submission" date="2019-06" db="EMBL/GenBank/DDBJ databases">
        <title>Whole genome shotgun sequence of Zoogloea ramigera NBRC 15342.</title>
        <authorList>
            <person name="Hosoyama A."/>
            <person name="Uohara A."/>
            <person name="Ohji S."/>
            <person name="Ichikawa N."/>
        </authorList>
    </citation>
    <scope>NUCLEOTIDE SEQUENCE [LARGE SCALE GENOMIC DNA]</scope>
    <source>
        <strain evidence="4 5">NBRC 15342</strain>
    </source>
</reference>
<feature type="domain" description="WYL" evidence="2">
    <location>
        <begin position="146"/>
        <end position="215"/>
    </location>
</feature>
<evidence type="ECO:0000259" key="1">
    <source>
        <dbReference type="Pfam" id="PF08279"/>
    </source>
</evidence>
<dbReference type="InterPro" id="IPR036388">
    <property type="entry name" value="WH-like_DNA-bd_sf"/>
</dbReference>
<dbReference type="Proteomes" id="UP000318422">
    <property type="component" value="Unassembled WGS sequence"/>
</dbReference>
<evidence type="ECO:0000313" key="5">
    <source>
        <dbReference type="Proteomes" id="UP000318422"/>
    </source>
</evidence>
<dbReference type="Pfam" id="PF25583">
    <property type="entry name" value="WCX"/>
    <property type="match status" value="1"/>
</dbReference>
<evidence type="ECO:0000259" key="3">
    <source>
        <dbReference type="Pfam" id="PF25583"/>
    </source>
</evidence>
<dbReference type="PANTHER" id="PTHR34580">
    <property type="match status" value="1"/>
</dbReference>
<dbReference type="AlphaFoldDB" id="A0A4Y4D288"/>
<dbReference type="InterPro" id="IPR036390">
    <property type="entry name" value="WH_DNA-bd_sf"/>
</dbReference>
<feature type="domain" description="Helix-turn-helix type 11" evidence="1">
    <location>
        <begin position="10"/>
        <end position="61"/>
    </location>
</feature>
<dbReference type="InterPro" id="IPR013196">
    <property type="entry name" value="HTH_11"/>
</dbReference>
<accession>A0A4Y4D288</accession>
<organism evidence="4 5">
    <name type="scientific">Zoogloea ramigera</name>
    <dbReference type="NCBI Taxonomy" id="350"/>
    <lineage>
        <taxon>Bacteria</taxon>
        <taxon>Pseudomonadati</taxon>
        <taxon>Pseudomonadota</taxon>
        <taxon>Betaproteobacteria</taxon>
        <taxon>Rhodocyclales</taxon>
        <taxon>Zoogloeaceae</taxon>
        <taxon>Zoogloea</taxon>
    </lineage>
</organism>
<comment type="caution">
    <text evidence="4">The sequence shown here is derived from an EMBL/GenBank/DDBJ whole genome shotgun (WGS) entry which is preliminary data.</text>
</comment>
<dbReference type="Gene3D" id="1.10.10.10">
    <property type="entry name" value="Winged helix-like DNA-binding domain superfamily/Winged helix DNA-binding domain"/>
    <property type="match status" value="1"/>
</dbReference>
<evidence type="ECO:0000313" key="4">
    <source>
        <dbReference type="EMBL" id="GEC97377.1"/>
    </source>
</evidence>
<name>A0A4Y4D288_ZOORA</name>
<dbReference type="SUPFAM" id="SSF46785">
    <property type="entry name" value="Winged helix' DNA-binding domain"/>
    <property type="match status" value="1"/>
</dbReference>
<dbReference type="OrthoDB" id="8555652at2"/>
<keyword evidence="5" id="KW-1185">Reference proteome</keyword>
<dbReference type="PROSITE" id="PS52050">
    <property type="entry name" value="WYL"/>
    <property type="match status" value="1"/>
</dbReference>